<sequence length="235" mass="23399">MSLSLRDLSAIGLLTLTAAAGVVDAVCYFSLERVFTGNMTGNLLLLGFALTGEAGNPVNNLVAVAGFLLGALIAGRLVPHGKASPLPTTTVWALVGGTALAAALCGLWLAAGELGSGQTLVLTALLAVVMGSQIVAVKPLGNADITTVVVTGTLANIARNSRLAGAPPQARAGWLDRVLSVVALVLGAAVGAGVDRNVSGAAALSLAAGLMLVGVVVLLVVRRRQLADIAADARP</sequence>
<evidence type="ECO:0000313" key="2">
    <source>
        <dbReference type="EMBL" id="MFC4553913.1"/>
    </source>
</evidence>
<dbReference type="InterPro" id="IPR010699">
    <property type="entry name" value="DUF1275"/>
</dbReference>
<feature type="transmembrane region" description="Helical" evidence="1">
    <location>
        <begin position="61"/>
        <end position="79"/>
    </location>
</feature>
<keyword evidence="3" id="KW-1185">Reference proteome</keyword>
<comment type="caution">
    <text evidence="2">The sequence shown here is derived from an EMBL/GenBank/DDBJ whole genome shotgun (WGS) entry which is preliminary data.</text>
</comment>
<dbReference type="EMBL" id="JBHSGF010000001">
    <property type="protein sequence ID" value="MFC4553913.1"/>
    <property type="molecule type" value="Genomic_DNA"/>
</dbReference>
<feature type="transmembrane region" description="Helical" evidence="1">
    <location>
        <begin position="117"/>
        <end position="137"/>
    </location>
</feature>
<organism evidence="2 3">
    <name type="scientific">Georgenia faecalis</name>
    <dbReference type="NCBI Taxonomy" id="2483799"/>
    <lineage>
        <taxon>Bacteria</taxon>
        <taxon>Bacillati</taxon>
        <taxon>Actinomycetota</taxon>
        <taxon>Actinomycetes</taxon>
        <taxon>Micrococcales</taxon>
        <taxon>Bogoriellaceae</taxon>
        <taxon>Georgenia</taxon>
    </lineage>
</organism>
<dbReference type="PANTHER" id="PTHR37314">
    <property type="entry name" value="SLR0142 PROTEIN"/>
    <property type="match status" value="1"/>
</dbReference>
<dbReference type="Proteomes" id="UP001595955">
    <property type="component" value="Unassembled WGS sequence"/>
</dbReference>
<proteinExistence type="predicted"/>
<reference evidence="3" key="1">
    <citation type="journal article" date="2019" name="Int. J. Syst. Evol. Microbiol.">
        <title>The Global Catalogue of Microorganisms (GCM) 10K type strain sequencing project: providing services to taxonomists for standard genome sequencing and annotation.</title>
        <authorList>
            <consortium name="The Broad Institute Genomics Platform"/>
            <consortium name="The Broad Institute Genome Sequencing Center for Infectious Disease"/>
            <person name="Wu L."/>
            <person name="Ma J."/>
        </authorList>
    </citation>
    <scope>NUCLEOTIDE SEQUENCE [LARGE SCALE GENOMIC DNA]</scope>
    <source>
        <strain evidence="3">JCM 3369</strain>
    </source>
</reference>
<dbReference type="RefSeq" id="WP_122823139.1">
    <property type="nucleotide sequence ID" value="NZ_CP033325.1"/>
</dbReference>
<feature type="transmembrane region" description="Helical" evidence="1">
    <location>
        <begin position="200"/>
        <end position="221"/>
    </location>
</feature>
<name>A0ABV9D6S3_9MICO</name>
<keyword evidence="1" id="KW-0472">Membrane</keyword>
<protein>
    <submittedName>
        <fullName evidence="2">YoaK family protein</fullName>
    </submittedName>
</protein>
<dbReference type="Pfam" id="PF06912">
    <property type="entry name" value="DUF1275"/>
    <property type="match status" value="1"/>
</dbReference>
<keyword evidence="1" id="KW-0812">Transmembrane</keyword>
<evidence type="ECO:0000313" key="3">
    <source>
        <dbReference type="Proteomes" id="UP001595955"/>
    </source>
</evidence>
<evidence type="ECO:0000256" key="1">
    <source>
        <dbReference type="SAM" id="Phobius"/>
    </source>
</evidence>
<accession>A0ABV9D6S3</accession>
<keyword evidence="1" id="KW-1133">Transmembrane helix</keyword>
<feature type="transmembrane region" description="Helical" evidence="1">
    <location>
        <begin position="91"/>
        <end position="111"/>
    </location>
</feature>
<dbReference type="PANTHER" id="PTHR37314:SF4">
    <property type="entry name" value="UPF0700 TRANSMEMBRANE PROTEIN YOAK"/>
    <property type="match status" value="1"/>
</dbReference>
<gene>
    <name evidence="2" type="ORF">ACFO3F_01510</name>
</gene>